<dbReference type="InterPro" id="IPR018078">
    <property type="entry name" value="DNA-binding_RecF_CS"/>
</dbReference>
<dbReference type="HAMAP" id="MF_00365">
    <property type="entry name" value="RecF"/>
    <property type="match status" value="1"/>
</dbReference>
<keyword evidence="4 9" id="KW-0963">Cytoplasm</keyword>
<keyword evidence="9 10" id="KW-0742">SOS response</keyword>
<comment type="similarity">
    <text evidence="2 9 10">Belongs to the RecF family.</text>
</comment>
<dbReference type="PANTHER" id="PTHR32182:SF0">
    <property type="entry name" value="DNA REPLICATION AND REPAIR PROTEIN RECF"/>
    <property type="match status" value="1"/>
</dbReference>
<dbReference type="Gene3D" id="1.20.1050.90">
    <property type="entry name" value="RecF/RecN/SMC, N-terminal domain"/>
    <property type="match status" value="1"/>
</dbReference>
<dbReference type="RefSeq" id="WP_200610301.1">
    <property type="nucleotide sequence ID" value="NZ_JAEHHL010000007.1"/>
</dbReference>
<evidence type="ECO:0000256" key="4">
    <source>
        <dbReference type="ARBA" id="ARBA00022490"/>
    </source>
</evidence>
<evidence type="ECO:0000256" key="7">
    <source>
        <dbReference type="ARBA" id="ARBA00022840"/>
    </source>
</evidence>
<accession>A0A8J7M9P4</accession>
<evidence type="ECO:0000256" key="1">
    <source>
        <dbReference type="ARBA" id="ARBA00004496"/>
    </source>
</evidence>
<keyword evidence="9 10" id="KW-0234">DNA repair</keyword>
<dbReference type="Gene3D" id="3.40.50.300">
    <property type="entry name" value="P-loop containing nucleotide triphosphate hydrolases"/>
    <property type="match status" value="1"/>
</dbReference>
<reference evidence="12" key="1">
    <citation type="submission" date="2020-12" db="EMBL/GenBank/DDBJ databases">
        <title>Bacterial taxonomy.</title>
        <authorList>
            <person name="Pan X."/>
        </authorList>
    </citation>
    <scope>NUCLEOTIDE SEQUENCE</scope>
    <source>
        <strain evidence="12">M0105</strain>
    </source>
</reference>
<keyword evidence="6 9" id="KW-0547">Nucleotide-binding</keyword>
<evidence type="ECO:0000256" key="2">
    <source>
        <dbReference type="ARBA" id="ARBA00008016"/>
    </source>
</evidence>
<dbReference type="GO" id="GO:0003697">
    <property type="term" value="F:single-stranded DNA binding"/>
    <property type="evidence" value="ECO:0007669"/>
    <property type="project" value="UniProtKB-UniRule"/>
</dbReference>
<feature type="domain" description="RecF/RecN/SMC N-terminal" evidence="11">
    <location>
        <begin position="7"/>
        <end position="357"/>
    </location>
</feature>
<proteinExistence type="inferred from homology"/>
<name>A0A8J7M9P4_9RHOB</name>
<dbReference type="GO" id="GO:0006302">
    <property type="term" value="P:double-strand break repair"/>
    <property type="evidence" value="ECO:0007669"/>
    <property type="project" value="TreeGrafter"/>
</dbReference>
<dbReference type="GO" id="GO:0006260">
    <property type="term" value="P:DNA replication"/>
    <property type="evidence" value="ECO:0007669"/>
    <property type="project" value="UniProtKB-UniRule"/>
</dbReference>
<evidence type="ECO:0000256" key="8">
    <source>
        <dbReference type="ARBA" id="ARBA00023125"/>
    </source>
</evidence>
<evidence type="ECO:0000256" key="5">
    <source>
        <dbReference type="ARBA" id="ARBA00022705"/>
    </source>
</evidence>
<keyword evidence="5 9" id="KW-0235">DNA replication</keyword>
<dbReference type="NCBIfam" id="TIGR00611">
    <property type="entry name" value="recf"/>
    <property type="match status" value="1"/>
</dbReference>
<dbReference type="GO" id="GO:0000731">
    <property type="term" value="P:DNA synthesis involved in DNA repair"/>
    <property type="evidence" value="ECO:0007669"/>
    <property type="project" value="TreeGrafter"/>
</dbReference>
<evidence type="ECO:0000256" key="10">
    <source>
        <dbReference type="RuleBase" id="RU000578"/>
    </source>
</evidence>
<dbReference type="EMBL" id="JAEHHL010000007">
    <property type="protein sequence ID" value="MBK0400014.1"/>
    <property type="molecule type" value="Genomic_DNA"/>
</dbReference>
<dbReference type="AlphaFoldDB" id="A0A8J7M9P4"/>
<evidence type="ECO:0000313" key="13">
    <source>
        <dbReference type="Proteomes" id="UP000655420"/>
    </source>
</evidence>
<dbReference type="InterPro" id="IPR003395">
    <property type="entry name" value="RecF/RecN/SMC_N"/>
</dbReference>
<dbReference type="Pfam" id="PF02463">
    <property type="entry name" value="SMC_N"/>
    <property type="match status" value="1"/>
</dbReference>
<comment type="caution">
    <text evidence="12">The sequence shown here is derived from an EMBL/GenBank/DDBJ whole genome shotgun (WGS) entry which is preliminary data.</text>
</comment>
<sequence>MTRSAILTLRLGRFRSYDAAAIETGGTSVALHGPNGAGKTNILEAVSMLSPGRGLRRAGADELAHRGGPGWRIRAEVETPGGEVEIVTGVEDLQDTRRTVAIDGKPAPQTRLAELFGMIWLTPAMDRLWIEGATERRQFLDRLTMGFTPSHAEAASGYEKAMRARNRLLREPPWDAAWLDGIEAQMARHGARIARARADALTRLIAAQDRAQTLFPRAELSILGAMETRFHQALATAGDTDTLEAEEAAELARRLAAGRTRDAAAGRTLDGPHRSDLEAVYASKAMPARACSTGEQKALLISLVLGHARAIAETTGAAPILLLDEVAAHLDEGRRRALYAEIRALGAQVWMTGTGPELFDGLEGARQFAVSETDGISRLAAA</sequence>
<evidence type="ECO:0000256" key="6">
    <source>
        <dbReference type="ARBA" id="ARBA00022741"/>
    </source>
</evidence>
<keyword evidence="8 9" id="KW-0238">DNA-binding</keyword>
<evidence type="ECO:0000256" key="3">
    <source>
        <dbReference type="ARBA" id="ARBA00020170"/>
    </source>
</evidence>
<comment type="subcellular location">
    <subcellularLocation>
        <location evidence="1 9 10">Cytoplasm</location>
    </subcellularLocation>
</comment>
<evidence type="ECO:0000313" key="12">
    <source>
        <dbReference type="EMBL" id="MBK0400014.1"/>
    </source>
</evidence>
<dbReference type="InterPro" id="IPR001238">
    <property type="entry name" value="DNA-binding_RecF"/>
</dbReference>
<keyword evidence="9 10" id="KW-0227">DNA damage</keyword>
<dbReference type="Proteomes" id="UP000655420">
    <property type="component" value="Unassembled WGS sequence"/>
</dbReference>
<dbReference type="SUPFAM" id="SSF52540">
    <property type="entry name" value="P-loop containing nucleoside triphosphate hydrolases"/>
    <property type="match status" value="1"/>
</dbReference>
<dbReference type="PANTHER" id="PTHR32182">
    <property type="entry name" value="DNA REPLICATION AND REPAIR PROTEIN RECF"/>
    <property type="match status" value="1"/>
</dbReference>
<evidence type="ECO:0000256" key="9">
    <source>
        <dbReference type="HAMAP-Rule" id="MF_00365"/>
    </source>
</evidence>
<keyword evidence="7 9" id="KW-0067">ATP-binding</keyword>
<dbReference type="InterPro" id="IPR027417">
    <property type="entry name" value="P-loop_NTPase"/>
</dbReference>
<comment type="function">
    <text evidence="9 10">The RecF protein is involved in DNA metabolism; it is required for DNA replication and normal SOS inducibility. RecF binds preferentially to single-stranded, linear DNA. It also seems to bind ATP.</text>
</comment>
<feature type="binding site" evidence="9">
    <location>
        <begin position="33"/>
        <end position="40"/>
    </location>
    <ligand>
        <name>ATP</name>
        <dbReference type="ChEBI" id="CHEBI:30616"/>
    </ligand>
</feature>
<dbReference type="GO" id="GO:0009432">
    <property type="term" value="P:SOS response"/>
    <property type="evidence" value="ECO:0007669"/>
    <property type="project" value="UniProtKB-UniRule"/>
</dbReference>
<dbReference type="GO" id="GO:0005737">
    <property type="term" value="C:cytoplasm"/>
    <property type="evidence" value="ECO:0007669"/>
    <property type="project" value="UniProtKB-SubCell"/>
</dbReference>
<dbReference type="PROSITE" id="PS00618">
    <property type="entry name" value="RECF_2"/>
    <property type="match status" value="1"/>
</dbReference>
<evidence type="ECO:0000259" key="11">
    <source>
        <dbReference type="Pfam" id="PF02463"/>
    </source>
</evidence>
<protein>
    <recommendedName>
        <fullName evidence="3 9">DNA replication and repair protein RecF</fullName>
    </recommendedName>
</protein>
<dbReference type="InterPro" id="IPR042174">
    <property type="entry name" value="RecF_2"/>
</dbReference>
<keyword evidence="13" id="KW-1185">Reference proteome</keyword>
<dbReference type="GO" id="GO:0005524">
    <property type="term" value="F:ATP binding"/>
    <property type="evidence" value="ECO:0007669"/>
    <property type="project" value="UniProtKB-UniRule"/>
</dbReference>
<gene>
    <name evidence="9 12" type="primary">recF</name>
    <name evidence="12" type="ORF">H0I76_12515</name>
</gene>
<organism evidence="12 13">
    <name type="scientific">Thermohalobaculum xanthum</name>
    <dbReference type="NCBI Taxonomy" id="2753746"/>
    <lineage>
        <taxon>Bacteria</taxon>
        <taxon>Pseudomonadati</taxon>
        <taxon>Pseudomonadota</taxon>
        <taxon>Alphaproteobacteria</taxon>
        <taxon>Rhodobacterales</taxon>
        <taxon>Paracoccaceae</taxon>
        <taxon>Thermohalobaculum</taxon>
    </lineage>
</organism>